<dbReference type="PROSITE" id="PS51186">
    <property type="entry name" value="GNAT"/>
    <property type="match status" value="1"/>
</dbReference>
<comment type="caution">
    <text evidence="2">The sequence shown here is derived from an EMBL/GenBank/DDBJ whole genome shotgun (WGS) entry which is preliminary data.</text>
</comment>
<dbReference type="OrthoDB" id="9788916at2"/>
<dbReference type="PANTHER" id="PTHR43328">
    <property type="entry name" value="ACETYLTRANSFERASE-RELATED"/>
    <property type="match status" value="1"/>
</dbReference>
<dbReference type="Pfam" id="PF13302">
    <property type="entry name" value="Acetyltransf_3"/>
    <property type="match status" value="1"/>
</dbReference>
<evidence type="ECO:0000313" key="3">
    <source>
        <dbReference type="Proteomes" id="UP000247973"/>
    </source>
</evidence>
<name>A0A2V3PSJ7_9BACT</name>
<dbReference type="RefSeq" id="WP_110309725.1">
    <property type="nucleotide sequence ID" value="NZ_QICL01000004.1"/>
</dbReference>
<keyword evidence="3" id="KW-1185">Reference proteome</keyword>
<gene>
    <name evidence="2" type="ORF">CLV62_10419</name>
</gene>
<evidence type="ECO:0000259" key="1">
    <source>
        <dbReference type="PROSITE" id="PS51186"/>
    </source>
</evidence>
<dbReference type="Proteomes" id="UP000247973">
    <property type="component" value="Unassembled WGS sequence"/>
</dbReference>
<keyword evidence="2" id="KW-0808">Transferase</keyword>
<organism evidence="2 3">
    <name type="scientific">Dysgonomonas alginatilytica</name>
    <dbReference type="NCBI Taxonomy" id="1605892"/>
    <lineage>
        <taxon>Bacteria</taxon>
        <taxon>Pseudomonadati</taxon>
        <taxon>Bacteroidota</taxon>
        <taxon>Bacteroidia</taxon>
        <taxon>Bacteroidales</taxon>
        <taxon>Dysgonomonadaceae</taxon>
        <taxon>Dysgonomonas</taxon>
    </lineage>
</organism>
<protein>
    <submittedName>
        <fullName evidence="2">RimJ/RimL family protein N-acetyltransferase</fullName>
    </submittedName>
</protein>
<dbReference type="GO" id="GO:0016747">
    <property type="term" value="F:acyltransferase activity, transferring groups other than amino-acyl groups"/>
    <property type="evidence" value="ECO:0007669"/>
    <property type="project" value="InterPro"/>
</dbReference>
<dbReference type="PANTHER" id="PTHR43328:SF1">
    <property type="entry name" value="N-ACETYLTRANSFERASE DOMAIN-CONTAINING PROTEIN"/>
    <property type="match status" value="1"/>
</dbReference>
<feature type="domain" description="N-acetyltransferase" evidence="1">
    <location>
        <begin position="11"/>
        <end position="162"/>
    </location>
</feature>
<dbReference type="InterPro" id="IPR000182">
    <property type="entry name" value="GNAT_dom"/>
</dbReference>
<dbReference type="EMBL" id="QICL01000004">
    <property type="protein sequence ID" value="PXV66759.1"/>
    <property type="molecule type" value="Genomic_DNA"/>
</dbReference>
<evidence type="ECO:0000313" key="2">
    <source>
        <dbReference type="EMBL" id="PXV66759.1"/>
    </source>
</evidence>
<reference evidence="2 3" key="1">
    <citation type="submission" date="2018-03" db="EMBL/GenBank/DDBJ databases">
        <title>Genomic Encyclopedia of Archaeal and Bacterial Type Strains, Phase II (KMG-II): from individual species to whole genera.</title>
        <authorList>
            <person name="Goeker M."/>
        </authorList>
    </citation>
    <scope>NUCLEOTIDE SEQUENCE [LARGE SCALE GENOMIC DNA]</scope>
    <source>
        <strain evidence="2 3">DSM 100214</strain>
    </source>
</reference>
<accession>A0A2V3PSJ7</accession>
<dbReference type="Gene3D" id="3.40.630.30">
    <property type="match status" value="1"/>
</dbReference>
<dbReference type="SUPFAM" id="SSF55729">
    <property type="entry name" value="Acyl-CoA N-acyltransferases (Nat)"/>
    <property type="match status" value="1"/>
</dbReference>
<proteinExistence type="predicted"/>
<sequence length="165" mass="19330">MEWKLRKWQDSDLDSLVKHANNYNIAKYLTDQFPHPYNIEDAKNYLSLIRDNNPTNVFAIEVDEEAAGSIGIFPQTDIHCKNAELGYWLSEEHWGKGIMPEAIKQIVDYGFKTFDITRIFARPFSTNRQSQRVLEKAGFKLEGKFEKVLFKNGEYLDEFIFAIRK</sequence>
<dbReference type="InterPro" id="IPR016181">
    <property type="entry name" value="Acyl_CoA_acyltransferase"/>
</dbReference>
<dbReference type="AlphaFoldDB" id="A0A2V3PSJ7"/>